<dbReference type="Proteomes" id="UP000270296">
    <property type="component" value="Unassembled WGS sequence"/>
</dbReference>
<gene>
    <name evidence="1" type="ORF">SBAD_LOCUS6065</name>
</gene>
<reference evidence="3" key="1">
    <citation type="submission" date="2016-06" db="UniProtKB">
        <authorList>
            <consortium name="WormBaseParasite"/>
        </authorList>
    </citation>
    <scope>IDENTIFICATION</scope>
</reference>
<accession>A0A183IR18</accession>
<evidence type="ECO:0000313" key="3">
    <source>
        <dbReference type="WBParaSite" id="SBAD_0000630101-mRNA-1"/>
    </source>
</evidence>
<dbReference type="EMBL" id="UZAM01009467">
    <property type="protein sequence ID" value="VDP09118.1"/>
    <property type="molecule type" value="Genomic_DNA"/>
</dbReference>
<proteinExistence type="predicted"/>
<reference evidence="1 2" key="2">
    <citation type="submission" date="2018-11" db="EMBL/GenBank/DDBJ databases">
        <authorList>
            <consortium name="Pathogen Informatics"/>
        </authorList>
    </citation>
    <scope>NUCLEOTIDE SEQUENCE [LARGE SCALE GENOMIC DNA]</scope>
</reference>
<name>A0A183IR18_9BILA</name>
<dbReference type="WBParaSite" id="SBAD_0000630101-mRNA-1">
    <property type="protein sequence ID" value="SBAD_0000630101-mRNA-1"/>
    <property type="gene ID" value="SBAD_0000630101"/>
</dbReference>
<sequence>MIVERPGVCTRRGCSCSLSANVNTVWPFRSVSACCLGVVDIATVVVCVRIFKKWCYKISCKHKAGRLRWTNHHYYNHHWYVVVGISFSTVVACIRLCRLVVLVIVSNCPSPFGHRSRSITSPVVVTRWHCPSIRLSLDPLPPSPFWCSSISNRFSAISHMTNGRSSDAARLFFREAY</sequence>
<keyword evidence="2" id="KW-1185">Reference proteome</keyword>
<organism evidence="3">
    <name type="scientific">Soboliphyme baturini</name>
    <dbReference type="NCBI Taxonomy" id="241478"/>
    <lineage>
        <taxon>Eukaryota</taxon>
        <taxon>Metazoa</taxon>
        <taxon>Ecdysozoa</taxon>
        <taxon>Nematoda</taxon>
        <taxon>Enoplea</taxon>
        <taxon>Dorylaimia</taxon>
        <taxon>Dioctophymatida</taxon>
        <taxon>Dioctophymatoidea</taxon>
        <taxon>Soboliphymatidae</taxon>
        <taxon>Soboliphyme</taxon>
    </lineage>
</organism>
<protein>
    <submittedName>
        <fullName evidence="3">Transmembrane protein</fullName>
    </submittedName>
</protein>
<dbReference type="AlphaFoldDB" id="A0A183IR18"/>
<evidence type="ECO:0000313" key="2">
    <source>
        <dbReference type="Proteomes" id="UP000270296"/>
    </source>
</evidence>
<evidence type="ECO:0000313" key="1">
    <source>
        <dbReference type="EMBL" id="VDP09118.1"/>
    </source>
</evidence>